<organism evidence="2 3">
    <name type="scientific">Dongia mobilis</name>
    <dbReference type="NCBI Taxonomy" id="578943"/>
    <lineage>
        <taxon>Bacteria</taxon>
        <taxon>Pseudomonadati</taxon>
        <taxon>Pseudomonadota</taxon>
        <taxon>Alphaproteobacteria</taxon>
        <taxon>Rhodospirillales</taxon>
        <taxon>Dongiaceae</taxon>
        <taxon>Dongia</taxon>
    </lineage>
</organism>
<protein>
    <submittedName>
        <fullName evidence="2">Uncharacterized protein</fullName>
    </submittedName>
</protein>
<name>A0A4R6WST9_9PROT</name>
<gene>
    <name evidence="2" type="ORF">A8950_1760</name>
</gene>
<evidence type="ECO:0000313" key="3">
    <source>
        <dbReference type="Proteomes" id="UP000295783"/>
    </source>
</evidence>
<keyword evidence="1" id="KW-0472">Membrane</keyword>
<sequence length="96" mass="10229">MNPIRIAGLACLAAALVMLVLDLSLGALKPTWQTISLARLWAMIHAGSLMSLQSVVGEFSSLLWNGILLPFISLPLWLTLALLAVVLVAFGRSSSN</sequence>
<comment type="caution">
    <text evidence="2">The sequence shown here is derived from an EMBL/GenBank/DDBJ whole genome shotgun (WGS) entry which is preliminary data.</text>
</comment>
<evidence type="ECO:0000313" key="2">
    <source>
        <dbReference type="EMBL" id="TDQ81940.1"/>
    </source>
</evidence>
<dbReference type="RefSeq" id="WP_133613272.1">
    <property type="nucleotide sequence ID" value="NZ_SNYW01000008.1"/>
</dbReference>
<dbReference type="Proteomes" id="UP000295783">
    <property type="component" value="Unassembled WGS sequence"/>
</dbReference>
<keyword evidence="3" id="KW-1185">Reference proteome</keyword>
<accession>A0A4R6WST9</accession>
<proteinExistence type="predicted"/>
<dbReference type="AlphaFoldDB" id="A0A4R6WST9"/>
<reference evidence="2 3" key="1">
    <citation type="submission" date="2019-03" db="EMBL/GenBank/DDBJ databases">
        <title>Genomic Encyclopedia of Type Strains, Phase III (KMG-III): the genomes of soil and plant-associated and newly described type strains.</title>
        <authorList>
            <person name="Whitman W."/>
        </authorList>
    </citation>
    <scope>NUCLEOTIDE SEQUENCE [LARGE SCALE GENOMIC DNA]</scope>
    <source>
        <strain evidence="2 3">CGMCC 1.7660</strain>
    </source>
</reference>
<evidence type="ECO:0000256" key="1">
    <source>
        <dbReference type="SAM" id="Phobius"/>
    </source>
</evidence>
<dbReference type="EMBL" id="SNYW01000008">
    <property type="protein sequence ID" value="TDQ81940.1"/>
    <property type="molecule type" value="Genomic_DNA"/>
</dbReference>
<feature type="transmembrane region" description="Helical" evidence="1">
    <location>
        <begin position="67"/>
        <end position="90"/>
    </location>
</feature>
<keyword evidence="1" id="KW-0812">Transmembrane</keyword>
<keyword evidence="1" id="KW-1133">Transmembrane helix</keyword>